<comment type="caution">
    <text evidence="6">The sequence shown here is derived from an EMBL/GenBank/DDBJ whole genome shotgun (WGS) entry which is preliminary data.</text>
</comment>
<dbReference type="InterPro" id="IPR014018">
    <property type="entry name" value="SecA_motor_DEAD"/>
</dbReference>
<keyword evidence="2" id="KW-0813">Transport</keyword>
<evidence type="ECO:0000256" key="2">
    <source>
        <dbReference type="ARBA" id="ARBA00022927"/>
    </source>
</evidence>
<dbReference type="EMBL" id="JBIMSP010000100">
    <property type="protein sequence ID" value="MFH5245823.1"/>
    <property type="molecule type" value="Genomic_DNA"/>
</dbReference>
<keyword evidence="1" id="KW-0472">Membrane</keyword>
<dbReference type="EMBL" id="JBIMSN010000054">
    <property type="protein sequence ID" value="MFH5229415.1"/>
    <property type="molecule type" value="Genomic_DNA"/>
</dbReference>
<accession>A0ABW7KTN8</accession>
<evidence type="ECO:0000259" key="4">
    <source>
        <dbReference type="PROSITE" id="PS51196"/>
    </source>
</evidence>
<evidence type="ECO:0000256" key="1">
    <source>
        <dbReference type="ARBA" id="ARBA00022475"/>
    </source>
</evidence>
<dbReference type="Proteomes" id="UP001609219">
    <property type="component" value="Unassembled WGS sequence"/>
</dbReference>
<dbReference type="RefSeq" id="WP_395126560.1">
    <property type="nucleotide sequence ID" value="NZ_JBIMSN010000054.1"/>
</dbReference>
<evidence type="ECO:0000313" key="8">
    <source>
        <dbReference type="Proteomes" id="UP001609219"/>
    </source>
</evidence>
<dbReference type="SMART" id="SM00957">
    <property type="entry name" value="SecA_DEAD"/>
    <property type="match status" value="1"/>
</dbReference>
<dbReference type="PRINTS" id="PR00906">
    <property type="entry name" value="SECA"/>
</dbReference>
<dbReference type="PROSITE" id="PS51196">
    <property type="entry name" value="SECA_MOTOR_DEAD"/>
    <property type="match status" value="1"/>
</dbReference>
<organism evidence="6 7">
    <name type="scientific">Antrihabitans spumae</name>
    <dbReference type="NCBI Taxonomy" id="3373370"/>
    <lineage>
        <taxon>Bacteria</taxon>
        <taxon>Bacillati</taxon>
        <taxon>Actinomycetota</taxon>
        <taxon>Actinomycetes</taxon>
        <taxon>Mycobacteriales</taxon>
        <taxon>Nocardiaceae</taxon>
        <taxon>Antrihabitans</taxon>
    </lineage>
</organism>
<dbReference type="InterPro" id="IPR000185">
    <property type="entry name" value="SecA"/>
</dbReference>
<dbReference type="InterPro" id="IPR027417">
    <property type="entry name" value="P-loop_NTPase"/>
</dbReference>
<reference evidence="7 8" key="1">
    <citation type="submission" date="2024-10" db="EMBL/GenBank/DDBJ databases">
        <authorList>
            <person name="Riesco R."/>
        </authorList>
    </citation>
    <scope>NUCLEOTIDE SEQUENCE [LARGE SCALE GENOMIC DNA]</scope>
    <source>
        <strain evidence="6 7">NCIMB 15448</strain>
        <strain evidence="5 8">NCIMB 15450</strain>
    </source>
</reference>
<dbReference type="PANTHER" id="PTHR30612:SF0">
    <property type="entry name" value="CHLOROPLAST PROTEIN-TRANSPORTING ATPASE"/>
    <property type="match status" value="1"/>
</dbReference>
<gene>
    <name evidence="6" type="ORF">ACHIPV_28740</name>
    <name evidence="5" type="ORF">ACHIRB_12675</name>
</gene>
<keyword evidence="8" id="KW-1185">Reference proteome</keyword>
<dbReference type="Pfam" id="PF07517">
    <property type="entry name" value="SecA_DEAD"/>
    <property type="match status" value="1"/>
</dbReference>
<dbReference type="PANTHER" id="PTHR30612">
    <property type="entry name" value="SECA INNER MEMBRANE COMPONENT OF SEC PROTEIN SECRETION SYSTEM"/>
    <property type="match status" value="1"/>
</dbReference>
<dbReference type="InterPro" id="IPR011115">
    <property type="entry name" value="SecA_DEAD"/>
</dbReference>
<name>A0ABW7KTN8_9NOCA</name>
<feature type="domain" description="SecA family profile" evidence="4">
    <location>
        <begin position="1"/>
        <end position="208"/>
    </location>
</feature>
<keyword evidence="3" id="KW-0811">Translocation</keyword>
<protein>
    <recommendedName>
        <fullName evidence="4">SecA family profile domain-containing protein</fullName>
    </recommendedName>
</protein>
<evidence type="ECO:0000313" key="5">
    <source>
        <dbReference type="EMBL" id="MFH5229415.1"/>
    </source>
</evidence>
<evidence type="ECO:0000313" key="6">
    <source>
        <dbReference type="EMBL" id="MFH5245823.1"/>
    </source>
</evidence>
<dbReference type="Gene3D" id="3.40.50.300">
    <property type="entry name" value="P-loop containing nucleotide triphosphate hydrolases"/>
    <property type="match status" value="1"/>
</dbReference>
<evidence type="ECO:0000256" key="3">
    <source>
        <dbReference type="ARBA" id="ARBA00023010"/>
    </source>
</evidence>
<evidence type="ECO:0000313" key="7">
    <source>
        <dbReference type="Proteomes" id="UP001609176"/>
    </source>
</evidence>
<keyword evidence="1" id="KW-1003">Cell membrane</keyword>
<proteinExistence type="predicted"/>
<dbReference type="SUPFAM" id="SSF52540">
    <property type="entry name" value="P-loop containing nucleoside triphosphate hydrolases"/>
    <property type="match status" value="1"/>
</dbReference>
<keyword evidence="2" id="KW-0653">Protein transport</keyword>
<sequence length="208" mass="23134">MFQRRRRQQLIQGLRTLTKTVESDARAMSTWPDHKLRHKTIELQKRHANAHESLDELLRDAFALVAEASNRVLSRSISTSQLAAACAIHIGGGVELTHEDDEPDLVCVAVAYLRALSGAGVHVIAIDEQTSTDDFAKLAALYSFLGLEARDIHEGMNAPTRQLAYASDVTYGPLTEFCSDYMINMLSTPLPHRPIRQRLASGFHRNSV</sequence>
<dbReference type="Proteomes" id="UP001609176">
    <property type="component" value="Unassembled WGS sequence"/>
</dbReference>